<gene>
    <name evidence="2" type="ORF">EOD42_18075</name>
</gene>
<dbReference type="NCBIfam" id="TIGR00778">
    <property type="entry name" value="ahpD_dom"/>
    <property type="match status" value="1"/>
</dbReference>
<dbReference type="SUPFAM" id="SSF69118">
    <property type="entry name" value="AhpD-like"/>
    <property type="match status" value="1"/>
</dbReference>
<evidence type="ECO:0000313" key="3">
    <source>
        <dbReference type="Proteomes" id="UP000282957"/>
    </source>
</evidence>
<organism evidence="2 3">
    <name type="scientific">Rhodovarius crocodyli</name>
    <dbReference type="NCBI Taxonomy" id="1979269"/>
    <lineage>
        <taxon>Bacteria</taxon>
        <taxon>Pseudomonadati</taxon>
        <taxon>Pseudomonadota</taxon>
        <taxon>Alphaproteobacteria</taxon>
        <taxon>Acetobacterales</taxon>
        <taxon>Roseomonadaceae</taxon>
        <taxon>Rhodovarius</taxon>
    </lineage>
</organism>
<dbReference type="AlphaFoldDB" id="A0A437M3F4"/>
<evidence type="ECO:0000259" key="1">
    <source>
        <dbReference type="Pfam" id="PF02627"/>
    </source>
</evidence>
<dbReference type="InterPro" id="IPR029032">
    <property type="entry name" value="AhpD-like"/>
</dbReference>
<name>A0A437M3F4_9PROT</name>
<dbReference type="Proteomes" id="UP000282957">
    <property type="component" value="Unassembled WGS sequence"/>
</dbReference>
<keyword evidence="3" id="KW-1185">Reference proteome</keyword>
<dbReference type="PANTHER" id="PTHR35446:SF3">
    <property type="entry name" value="CMD DOMAIN-CONTAINING PROTEIN"/>
    <property type="match status" value="1"/>
</dbReference>
<dbReference type="Pfam" id="PF02627">
    <property type="entry name" value="CMD"/>
    <property type="match status" value="1"/>
</dbReference>
<proteinExistence type="predicted"/>
<comment type="caution">
    <text evidence="2">The sequence shown here is derived from an EMBL/GenBank/DDBJ whole genome shotgun (WGS) entry which is preliminary data.</text>
</comment>
<dbReference type="InterPro" id="IPR003779">
    <property type="entry name" value="CMD-like"/>
</dbReference>
<sequence length="179" mass="18596">MSRIPLPGPEDTPAASRPLLDGLARKLGSVPNLYRLLALSPAGLEAALGLSGALSRTLDAPLRERIAIAVAQVNGCEYCLSAHAYLGARLAGLPPEEIAANRLGHSLEARADAAVTFAARVAQHRGQITNEELAQVKAAGFTDAEVLEIVLTVALNGLTNLVNNVARTPVDFPPAPAQA</sequence>
<dbReference type="OrthoDB" id="9808310at2"/>
<dbReference type="GO" id="GO:0051920">
    <property type="term" value="F:peroxiredoxin activity"/>
    <property type="evidence" value="ECO:0007669"/>
    <property type="project" value="InterPro"/>
</dbReference>
<dbReference type="EMBL" id="SACL01000007">
    <property type="protein sequence ID" value="RVT92126.1"/>
    <property type="molecule type" value="Genomic_DNA"/>
</dbReference>
<reference evidence="2 3" key="1">
    <citation type="submission" date="2019-01" db="EMBL/GenBank/DDBJ databases">
        <authorList>
            <person name="Chen W.-M."/>
        </authorList>
    </citation>
    <scope>NUCLEOTIDE SEQUENCE [LARGE SCALE GENOMIC DNA]</scope>
    <source>
        <strain evidence="2 3">CCP-6</strain>
    </source>
</reference>
<dbReference type="Gene3D" id="1.20.1290.10">
    <property type="entry name" value="AhpD-like"/>
    <property type="match status" value="1"/>
</dbReference>
<dbReference type="PANTHER" id="PTHR35446">
    <property type="entry name" value="SI:CH211-175M2.5"/>
    <property type="match status" value="1"/>
</dbReference>
<evidence type="ECO:0000313" key="2">
    <source>
        <dbReference type="EMBL" id="RVT92126.1"/>
    </source>
</evidence>
<feature type="domain" description="Carboxymuconolactone decarboxylase-like" evidence="1">
    <location>
        <begin position="52"/>
        <end position="123"/>
    </location>
</feature>
<dbReference type="RefSeq" id="WP_127788980.1">
    <property type="nucleotide sequence ID" value="NZ_SACL01000007.1"/>
</dbReference>
<dbReference type="InterPro" id="IPR004675">
    <property type="entry name" value="AhpD_core"/>
</dbReference>
<protein>
    <submittedName>
        <fullName evidence="2">Carboxymuconolactone decarboxylase family protein</fullName>
    </submittedName>
</protein>
<accession>A0A437M3F4</accession>